<evidence type="ECO:0000256" key="6">
    <source>
        <dbReference type="SAM" id="Phobius"/>
    </source>
</evidence>
<dbReference type="Pfam" id="PF01810">
    <property type="entry name" value="LysE"/>
    <property type="match status" value="1"/>
</dbReference>
<name>A0ABR9AVC4_9BACL</name>
<sequence length="210" mass="23048">MVEAFIHGILLAFGLILPLGVQNVFIFNQGAIQPQFKQALPAVLTAAFCDTLLILLAVQGVSLIIFQWDWLKQILYGVGFVFMLFIGYSLWKSAGTQTTVENRGKTALTGRKQMLFAASVSIFNPHAILDTIGVIGTSSLQYEDERKWAFTLAAIGISWLWFLGLAAAGRMLRTADTSGKLIAVFNRISAITIWGIACYMLITLLRGLIS</sequence>
<gene>
    <name evidence="7" type="ORF">IFO66_07120</name>
</gene>
<evidence type="ECO:0000256" key="1">
    <source>
        <dbReference type="ARBA" id="ARBA00004651"/>
    </source>
</evidence>
<comment type="caution">
    <text evidence="7">The sequence shown here is derived from an EMBL/GenBank/DDBJ whole genome shotgun (WGS) entry which is preliminary data.</text>
</comment>
<evidence type="ECO:0000256" key="4">
    <source>
        <dbReference type="ARBA" id="ARBA00022989"/>
    </source>
</evidence>
<feature type="transmembrane region" description="Helical" evidence="6">
    <location>
        <begin position="188"/>
        <end position="209"/>
    </location>
</feature>
<reference evidence="7 8" key="1">
    <citation type="submission" date="2020-09" db="EMBL/GenBank/DDBJ databases">
        <title>Paenibacillus sp. CAU 1523 isolated from sand of Haeundae Beach.</title>
        <authorList>
            <person name="Kim W."/>
        </authorList>
    </citation>
    <scope>NUCLEOTIDE SEQUENCE [LARGE SCALE GENOMIC DNA]</scope>
    <source>
        <strain evidence="7 8">CAU 1523</strain>
    </source>
</reference>
<keyword evidence="2" id="KW-1003">Cell membrane</keyword>
<feature type="transmembrane region" description="Helical" evidence="6">
    <location>
        <begin position="115"/>
        <end position="136"/>
    </location>
</feature>
<evidence type="ECO:0000313" key="8">
    <source>
        <dbReference type="Proteomes" id="UP000634529"/>
    </source>
</evidence>
<dbReference type="RefSeq" id="WP_192024468.1">
    <property type="nucleotide sequence ID" value="NZ_JACYTN010000003.1"/>
</dbReference>
<accession>A0ABR9AVC4</accession>
<protein>
    <submittedName>
        <fullName evidence="7">Amino acid transporter</fullName>
    </submittedName>
</protein>
<keyword evidence="5 6" id="KW-0472">Membrane</keyword>
<feature type="transmembrane region" description="Helical" evidence="6">
    <location>
        <begin position="148"/>
        <end position="168"/>
    </location>
</feature>
<dbReference type="InterPro" id="IPR001123">
    <property type="entry name" value="LeuE-type"/>
</dbReference>
<dbReference type="Proteomes" id="UP000634529">
    <property type="component" value="Unassembled WGS sequence"/>
</dbReference>
<proteinExistence type="predicted"/>
<feature type="transmembrane region" description="Helical" evidence="6">
    <location>
        <begin position="74"/>
        <end position="94"/>
    </location>
</feature>
<keyword evidence="4 6" id="KW-1133">Transmembrane helix</keyword>
<dbReference type="PANTHER" id="PTHR30086">
    <property type="entry name" value="ARGININE EXPORTER PROTEIN ARGO"/>
    <property type="match status" value="1"/>
</dbReference>
<feature type="transmembrane region" description="Helical" evidence="6">
    <location>
        <begin position="39"/>
        <end position="68"/>
    </location>
</feature>
<dbReference type="EMBL" id="JACYTN010000003">
    <property type="protein sequence ID" value="MBD8498077.1"/>
    <property type="molecule type" value="Genomic_DNA"/>
</dbReference>
<keyword evidence="8" id="KW-1185">Reference proteome</keyword>
<dbReference type="PANTHER" id="PTHR30086:SF20">
    <property type="entry name" value="ARGININE EXPORTER PROTEIN ARGO-RELATED"/>
    <property type="match status" value="1"/>
</dbReference>
<organism evidence="7 8">
    <name type="scientific">Paenibacillus arenosi</name>
    <dbReference type="NCBI Taxonomy" id="2774142"/>
    <lineage>
        <taxon>Bacteria</taxon>
        <taxon>Bacillati</taxon>
        <taxon>Bacillota</taxon>
        <taxon>Bacilli</taxon>
        <taxon>Bacillales</taxon>
        <taxon>Paenibacillaceae</taxon>
        <taxon>Paenibacillus</taxon>
    </lineage>
</organism>
<evidence type="ECO:0000313" key="7">
    <source>
        <dbReference type="EMBL" id="MBD8498077.1"/>
    </source>
</evidence>
<evidence type="ECO:0000256" key="2">
    <source>
        <dbReference type="ARBA" id="ARBA00022475"/>
    </source>
</evidence>
<keyword evidence="3 6" id="KW-0812">Transmembrane</keyword>
<feature type="transmembrane region" description="Helical" evidence="6">
    <location>
        <begin position="6"/>
        <end position="27"/>
    </location>
</feature>
<comment type="subcellular location">
    <subcellularLocation>
        <location evidence="1">Cell membrane</location>
        <topology evidence="1">Multi-pass membrane protein</topology>
    </subcellularLocation>
</comment>
<evidence type="ECO:0000256" key="3">
    <source>
        <dbReference type="ARBA" id="ARBA00022692"/>
    </source>
</evidence>
<evidence type="ECO:0000256" key="5">
    <source>
        <dbReference type="ARBA" id="ARBA00023136"/>
    </source>
</evidence>